<proteinExistence type="predicted"/>
<sequence length="144" mass="16154">MEELARLGDGALLAIGGADDAQPMDVDEDFLTRTNGFYDKNGKTSYNCLPAIDFRGKFRCIGVFSGSNSDQSMWNQSEVLGLRARYLCPPGINWLADAGFKIWPFLMVPFDERRGKRLSRKQLRDSDIPTISSASFFSVTEKTR</sequence>
<comment type="caution">
    <text evidence="4">The sequence shown here is derived from an EMBL/GenBank/DDBJ whole genome shotgun (WGS) entry which is preliminary data.</text>
</comment>
<evidence type="ECO:0000256" key="1">
    <source>
        <dbReference type="ARBA" id="ARBA00001968"/>
    </source>
</evidence>
<dbReference type="AlphaFoldDB" id="A0A0W8CUZ3"/>
<dbReference type="Proteomes" id="UP000052943">
    <property type="component" value="Unassembled WGS sequence"/>
</dbReference>
<accession>A0A0W8CUZ3</accession>
<keyword evidence="2" id="KW-0479">Metal-binding</keyword>
<dbReference type="STRING" id="4790.A0A0W8CUZ3"/>
<dbReference type="InterPro" id="IPR027806">
    <property type="entry name" value="HARBI1_dom"/>
</dbReference>
<organism evidence="4 5">
    <name type="scientific">Phytophthora nicotianae</name>
    <name type="common">Potato buckeye rot agent</name>
    <name type="synonym">Phytophthora parasitica</name>
    <dbReference type="NCBI Taxonomy" id="4792"/>
    <lineage>
        <taxon>Eukaryota</taxon>
        <taxon>Sar</taxon>
        <taxon>Stramenopiles</taxon>
        <taxon>Oomycota</taxon>
        <taxon>Peronosporomycetes</taxon>
        <taxon>Peronosporales</taxon>
        <taxon>Peronosporaceae</taxon>
        <taxon>Phytophthora</taxon>
    </lineage>
</organism>
<evidence type="ECO:0000313" key="4">
    <source>
        <dbReference type="EMBL" id="KUF88080.1"/>
    </source>
</evidence>
<dbReference type="OrthoDB" id="2668416at2759"/>
<dbReference type="GO" id="GO:0046872">
    <property type="term" value="F:metal ion binding"/>
    <property type="evidence" value="ECO:0007669"/>
    <property type="project" value="UniProtKB-KW"/>
</dbReference>
<evidence type="ECO:0000313" key="5">
    <source>
        <dbReference type="Proteomes" id="UP000052943"/>
    </source>
</evidence>
<reference evidence="4 5" key="1">
    <citation type="submission" date="2015-11" db="EMBL/GenBank/DDBJ databases">
        <title>Genomes and virulence difference between two physiological races of Phytophthora nicotianae.</title>
        <authorList>
            <person name="Liu H."/>
            <person name="Ma X."/>
            <person name="Yu H."/>
            <person name="Fang D."/>
            <person name="Li Y."/>
            <person name="Wang X."/>
            <person name="Wang W."/>
            <person name="Dong Y."/>
            <person name="Xiao B."/>
        </authorList>
    </citation>
    <scope>NUCLEOTIDE SEQUENCE [LARGE SCALE GENOMIC DNA]</scope>
    <source>
        <strain evidence="5">race 0</strain>
    </source>
</reference>
<evidence type="ECO:0000259" key="3">
    <source>
        <dbReference type="Pfam" id="PF13359"/>
    </source>
</evidence>
<protein>
    <recommendedName>
        <fullName evidence="3">DDE Tnp4 domain-containing protein</fullName>
    </recommendedName>
</protein>
<gene>
    <name evidence="4" type="ORF">AM587_10002155</name>
</gene>
<dbReference type="EMBL" id="LNFO01001909">
    <property type="protein sequence ID" value="KUF88080.1"/>
    <property type="molecule type" value="Genomic_DNA"/>
</dbReference>
<name>A0A0W8CUZ3_PHYNI</name>
<dbReference type="Pfam" id="PF13359">
    <property type="entry name" value="DDE_Tnp_4"/>
    <property type="match status" value="1"/>
</dbReference>
<evidence type="ECO:0000256" key="2">
    <source>
        <dbReference type="ARBA" id="ARBA00022723"/>
    </source>
</evidence>
<comment type="cofactor">
    <cofactor evidence="1">
        <name>a divalent metal cation</name>
        <dbReference type="ChEBI" id="CHEBI:60240"/>
    </cofactor>
</comment>
<feature type="domain" description="DDE Tnp4" evidence="3">
    <location>
        <begin position="29"/>
        <end position="124"/>
    </location>
</feature>